<evidence type="ECO:0000313" key="1">
    <source>
        <dbReference type="EMBL" id="NYZ69994.1"/>
    </source>
</evidence>
<gene>
    <name evidence="1" type="ORF">H0A36_28680</name>
</gene>
<evidence type="ECO:0000313" key="2">
    <source>
        <dbReference type="Proteomes" id="UP000569732"/>
    </source>
</evidence>
<dbReference type="Proteomes" id="UP000569732">
    <property type="component" value="Unassembled WGS sequence"/>
</dbReference>
<sequence length="63" mass="7110">MENKPVKHFGGDLNITVGEFKQFLEESNVPNETQMHVGGADFGLLMLKRGFYDEVMDCLAFTI</sequence>
<name>A0A853IIZ1_9GAMM</name>
<dbReference type="RefSeq" id="WP_180571942.1">
    <property type="nucleotide sequence ID" value="NZ_JACCKB010000214.1"/>
</dbReference>
<dbReference type="AlphaFoldDB" id="A0A853IIZ1"/>
<accession>A0A853IIZ1</accession>
<proteinExistence type="predicted"/>
<protein>
    <submittedName>
        <fullName evidence="1">Uncharacterized protein</fullName>
    </submittedName>
</protein>
<comment type="caution">
    <text evidence="1">The sequence shown here is derived from an EMBL/GenBank/DDBJ whole genome shotgun (WGS) entry which is preliminary data.</text>
</comment>
<dbReference type="EMBL" id="JACCKB010000214">
    <property type="protein sequence ID" value="NYZ69994.1"/>
    <property type="molecule type" value="Genomic_DNA"/>
</dbReference>
<reference evidence="1 2" key="1">
    <citation type="submission" date="2020-07" db="EMBL/GenBank/DDBJ databases">
        <title>Endozoicomonas sp. nov., isolated from sediment.</title>
        <authorList>
            <person name="Gu T."/>
        </authorList>
    </citation>
    <scope>NUCLEOTIDE SEQUENCE [LARGE SCALE GENOMIC DNA]</scope>
    <source>
        <strain evidence="1 2">SM1973</strain>
    </source>
</reference>
<keyword evidence="2" id="KW-1185">Reference proteome</keyword>
<organism evidence="1 2">
    <name type="scientific">Spartinivicinus marinus</name>
    <dbReference type="NCBI Taxonomy" id="2994442"/>
    <lineage>
        <taxon>Bacteria</taxon>
        <taxon>Pseudomonadati</taxon>
        <taxon>Pseudomonadota</taxon>
        <taxon>Gammaproteobacteria</taxon>
        <taxon>Oceanospirillales</taxon>
        <taxon>Zooshikellaceae</taxon>
        <taxon>Spartinivicinus</taxon>
    </lineage>
</organism>